<keyword evidence="3" id="KW-1185">Reference proteome</keyword>
<keyword evidence="1" id="KW-0472">Membrane</keyword>
<accession>A0A482WRF4</accession>
<dbReference type="SMR" id="A0A482WRF4"/>
<gene>
    <name evidence="2" type="ORF">LSTR_LSTR011711</name>
</gene>
<evidence type="ECO:0000313" key="3">
    <source>
        <dbReference type="Proteomes" id="UP000291343"/>
    </source>
</evidence>
<protein>
    <submittedName>
        <fullName evidence="2">Uncharacterized protein</fullName>
    </submittedName>
</protein>
<dbReference type="InParanoid" id="A0A482WRF4"/>
<organism evidence="2 3">
    <name type="scientific">Laodelphax striatellus</name>
    <name type="common">Small brown planthopper</name>
    <name type="synonym">Delphax striatella</name>
    <dbReference type="NCBI Taxonomy" id="195883"/>
    <lineage>
        <taxon>Eukaryota</taxon>
        <taxon>Metazoa</taxon>
        <taxon>Ecdysozoa</taxon>
        <taxon>Arthropoda</taxon>
        <taxon>Hexapoda</taxon>
        <taxon>Insecta</taxon>
        <taxon>Pterygota</taxon>
        <taxon>Neoptera</taxon>
        <taxon>Paraneoptera</taxon>
        <taxon>Hemiptera</taxon>
        <taxon>Auchenorrhyncha</taxon>
        <taxon>Fulgoroidea</taxon>
        <taxon>Delphacidae</taxon>
        <taxon>Criomorphinae</taxon>
        <taxon>Laodelphax</taxon>
    </lineage>
</organism>
<feature type="transmembrane region" description="Helical" evidence="1">
    <location>
        <begin position="71"/>
        <end position="94"/>
    </location>
</feature>
<dbReference type="PANTHER" id="PTHR36694">
    <property type="entry name" value="PASIFLORA 1, ISOFORM A-RELATED"/>
    <property type="match status" value="1"/>
</dbReference>
<dbReference type="Proteomes" id="UP000291343">
    <property type="component" value="Unassembled WGS sequence"/>
</dbReference>
<dbReference type="InterPro" id="IPR031720">
    <property type="entry name" value="DUF4728"/>
</dbReference>
<dbReference type="Pfam" id="PF15860">
    <property type="entry name" value="DUF4728"/>
    <property type="match status" value="2"/>
</dbReference>
<feature type="transmembrane region" description="Helical" evidence="1">
    <location>
        <begin position="197"/>
        <end position="220"/>
    </location>
</feature>
<dbReference type="EMBL" id="QKKF02027392">
    <property type="protein sequence ID" value="RZF35856.1"/>
    <property type="molecule type" value="Genomic_DNA"/>
</dbReference>
<keyword evidence="1" id="KW-0812">Transmembrane</keyword>
<dbReference type="OrthoDB" id="6347032at2759"/>
<comment type="caution">
    <text evidence="2">The sequence shown here is derived from an EMBL/GenBank/DDBJ whole genome shotgun (WGS) entry which is preliminary data.</text>
</comment>
<evidence type="ECO:0000256" key="1">
    <source>
        <dbReference type="SAM" id="Phobius"/>
    </source>
</evidence>
<feature type="transmembrane region" description="Helical" evidence="1">
    <location>
        <begin position="141"/>
        <end position="159"/>
    </location>
</feature>
<keyword evidence="1" id="KW-1133">Transmembrane helix</keyword>
<dbReference type="PANTHER" id="PTHR36694:SF11">
    <property type="entry name" value="LP21121P-RELATED"/>
    <property type="match status" value="1"/>
</dbReference>
<dbReference type="AlphaFoldDB" id="A0A482WRF4"/>
<name>A0A482WRF4_LAOST</name>
<feature type="transmembrane region" description="Helical" evidence="1">
    <location>
        <begin position="263"/>
        <end position="281"/>
    </location>
</feature>
<evidence type="ECO:0000313" key="2">
    <source>
        <dbReference type="EMBL" id="RZF35856.1"/>
    </source>
</evidence>
<reference evidence="2 3" key="1">
    <citation type="journal article" date="2017" name="Gigascience">
        <title>Genome sequence of the small brown planthopper, Laodelphax striatellus.</title>
        <authorList>
            <person name="Zhu J."/>
            <person name="Jiang F."/>
            <person name="Wang X."/>
            <person name="Yang P."/>
            <person name="Bao Y."/>
            <person name="Zhao W."/>
            <person name="Wang W."/>
            <person name="Lu H."/>
            <person name="Wang Q."/>
            <person name="Cui N."/>
            <person name="Li J."/>
            <person name="Chen X."/>
            <person name="Luo L."/>
            <person name="Yu J."/>
            <person name="Kang L."/>
            <person name="Cui F."/>
        </authorList>
    </citation>
    <scope>NUCLEOTIDE SEQUENCE [LARGE SCALE GENOMIC DNA]</scope>
    <source>
        <strain evidence="2">Lst14</strain>
    </source>
</reference>
<feature type="transmembrane region" description="Helical" evidence="1">
    <location>
        <begin position="106"/>
        <end position="129"/>
    </location>
</feature>
<sequence length="311" mass="34957">MVSCCGCTLETGAKIIGYVHLILSLMGLLMIGVILGTILTDDSLAKSDKQASLPTAIPPDERLFISHELSVAFAIFLPLAPAVVGVLSLFLLIGAKKKNSYLLLPWLIGVGLLIITYILFLLLFIFYYLYRGRLNNHFVSITIKTCVFTYCFVIVYSYFKELREERTEPIASIIASYITIVSLNEMQKVHHAHILDIALEMIVITVRVVQVIFSLILIVATYKGRSKYVCPWLVLSLLMVIVESIYLLMMGLELITGTLNKQIFSLSTHISITIYFILVVFSHYREMRLIESGAMDATVNFDSNKTKEPDP</sequence>
<feature type="transmembrane region" description="Helical" evidence="1">
    <location>
        <begin position="18"/>
        <end position="39"/>
    </location>
</feature>
<feature type="transmembrane region" description="Helical" evidence="1">
    <location>
        <begin position="232"/>
        <end position="251"/>
    </location>
</feature>
<proteinExistence type="predicted"/>